<dbReference type="Proteomes" id="UP001432322">
    <property type="component" value="Unassembled WGS sequence"/>
</dbReference>
<name>A0AAV5WFI0_9BILA</name>
<organism evidence="10 11">
    <name type="scientific">Pristionchus fissidentatus</name>
    <dbReference type="NCBI Taxonomy" id="1538716"/>
    <lineage>
        <taxon>Eukaryota</taxon>
        <taxon>Metazoa</taxon>
        <taxon>Ecdysozoa</taxon>
        <taxon>Nematoda</taxon>
        <taxon>Chromadorea</taxon>
        <taxon>Rhabditida</taxon>
        <taxon>Rhabditina</taxon>
        <taxon>Diplogasteromorpha</taxon>
        <taxon>Diplogasteroidea</taxon>
        <taxon>Neodiplogasteridae</taxon>
        <taxon>Pristionchus</taxon>
    </lineage>
</organism>
<keyword evidence="6" id="KW-0804">Transcription</keyword>
<feature type="non-terminal residue" evidence="10">
    <location>
        <position position="168"/>
    </location>
</feature>
<keyword evidence="5" id="KW-0238">DNA-binding</keyword>
<proteinExistence type="predicted"/>
<keyword evidence="7" id="KW-0675">Receptor</keyword>
<dbReference type="GO" id="GO:0003700">
    <property type="term" value="F:DNA-binding transcription factor activity"/>
    <property type="evidence" value="ECO:0007669"/>
    <property type="project" value="InterPro"/>
</dbReference>
<keyword evidence="2" id="KW-0863">Zinc-finger</keyword>
<evidence type="ECO:0000313" key="10">
    <source>
        <dbReference type="EMBL" id="GMT30799.1"/>
    </source>
</evidence>
<gene>
    <name evidence="10" type="ORF">PFISCL1PPCAC_22096</name>
</gene>
<dbReference type="SUPFAM" id="SSF57716">
    <property type="entry name" value="Glucocorticoid receptor-like (DNA-binding domain)"/>
    <property type="match status" value="1"/>
</dbReference>
<dbReference type="Pfam" id="PF00105">
    <property type="entry name" value="zf-C4"/>
    <property type="match status" value="1"/>
</dbReference>
<evidence type="ECO:0000256" key="2">
    <source>
        <dbReference type="ARBA" id="ARBA00022771"/>
    </source>
</evidence>
<evidence type="ECO:0000256" key="7">
    <source>
        <dbReference type="ARBA" id="ARBA00023170"/>
    </source>
</evidence>
<evidence type="ECO:0000256" key="5">
    <source>
        <dbReference type="ARBA" id="ARBA00023125"/>
    </source>
</evidence>
<evidence type="ECO:0000256" key="6">
    <source>
        <dbReference type="ARBA" id="ARBA00023163"/>
    </source>
</evidence>
<keyword evidence="1" id="KW-0479">Metal-binding</keyword>
<evidence type="ECO:0000313" key="11">
    <source>
        <dbReference type="Proteomes" id="UP001432322"/>
    </source>
</evidence>
<evidence type="ECO:0000259" key="9">
    <source>
        <dbReference type="PROSITE" id="PS51030"/>
    </source>
</evidence>
<keyword evidence="4" id="KW-0805">Transcription regulation</keyword>
<dbReference type="PANTHER" id="PTHR46011">
    <property type="entry name" value="NUCLEAR HORMONE RECEPTOR FAMILY MEMBER NHR-86-RELATED"/>
    <property type="match status" value="1"/>
</dbReference>
<dbReference type="AlphaFoldDB" id="A0AAV5WFI0"/>
<dbReference type="GO" id="GO:0008270">
    <property type="term" value="F:zinc ion binding"/>
    <property type="evidence" value="ECO:0007669"/>
    <property type="project" value="UniProtKB-KW"/>
</dbReference>
<keyword evidence="8" id="KW-0539">Nucleus</keyword>
<dbReference type="SMART" id="SM00399">
    <property type="entry name" value="ZnF_C4"/>
    <property type="match status" value="1"/>
</dbReference>
<dbReference type="PRINTS" id="PR00047">
    <property type="entry name" value="STROIDFINGER"/>
</dbReference>
<reference evidence="10" key="1">
    <citation type="submission" date="2023-10" db="EMBL/GenBank/DDBJ databases">
        <title>Genome assembly of Pristionchus species.</title>
        <authorList>
            <person name="Yoshida K."/>
            <person name="Sommer R.J."/>
        </authorList>
    </citation>
    <scope>NUCLEOTIDE SEQUENCE</scope>
    <source>
        <strain evidence="10">RS5133</strain>
    </source>
</reference>
<dbReference type="InterPro" id="IPR001628">
    <property type="entry name" value="Znf_hrmn_rcpt"/>
</dbReference>
<protein>
    <recommendedName>
        <fullName evidence="9">Nuclear receptor domain-containing protein</fullName>
    </recommendedName>
</protein>
<evidence type="ECO:0000256" key="3">
    <source>
        <dbReference type="ARBA" id="ARBA00022833"/>
    </source>
</evidence>
<evidence type="ECO:0000256" key="4">
    <source>
        <dbReference type="ARBA" id="ARBA00023015"/>
    </source>
</evidence>
<dbReference type="GO" id="GO:0043565">
    <property type="term" value="F:sequence-specific DNA binding"/>
    <property type="evidence" value="ECO:0007669"/>
    <property type="project" value="InterPro"/>
</dbReference>
<feature type="domain" description="Nuclear receptor" evidence="9">
    <location>
        <begin position="10"/>
        <end position="86"/>
    </location>
</feature>
<accession>A0AAV5WFI0</accession>
<evidence type="ECO:0000256" key="1">
    <source>
        <dbReference type="ARBA" id="ARBA00022723"/>
    </source>
</evidence>
<keyword evidence="11" id="KW-1185">Reference proteome</keyword>
<dbReference type="InterPro" id="IPR013088">
    <property type="entry name" value="Znf_NHR/GATA"/>
</dbReference>
<dbReference type="PROSITE" id="PS51030">
    <property type="entry name" value="NUCLEAR_REC_DBD_2"/>
    <property type="match status" value="1"/>
</dbReference>
<dbReference type="PANTHER" id="PTHR46011:SF6">
    <property type="entry name" value="HIGH ZINC ACTIVATED NUCLEAR RECEPTOR PROTEIN"/>
    <property type="match status" value="1"/>
</dbReference>
<evidence type="ECO:0000256" key="8">
    <source>
        <dbReference type="ARBA" id="ARBA00023242"/>
    </source>
</evidence>
<dbReference type="Gene3D" id="3.30.50.10">
    <property type="entry name" value="Erythroid Transcription Factor GATA-1, subunit A"/>
    <property type="match status" value="1"/>
</dbReference>
<comment type="caution">
    <text evidence="10">The sequence shown here is derived from an EMBL/GenBank/DDBJ whole genome shotgun (WGS) entry which is preliminary data.</text>
</comment>
<sequence>MAEEAGTASLRICLICTMPIQSSHYGIDACRACANFFKRAKDACKTYTCRAGDRKCSIVKDEKFMCRSCRFDRCVAAGMIYQRRSTKMENDQVPSLNDGVIGPSTSRDPEKFILHQIARHFNDCVARRSQQELQQLQGRDDTKLAPHPTRKIYLSSHSSSAQLFYITM</sequence>
<dbReference type="EMBL" id="BTSY01000005">
    <property type="protein sequence ID" value="GMT30799.1"/>
    <property type="molecule type" value="Genomic_DNA"/>
</dbReference>
<dbReference type="GO" id="GO:0005634">
    <property type="term" value="C:nucleus"/>
    <property type="evidence" value="ECO:0007669"/>
    <property type="project" value="TreeGrafter"/>
</dbReference>
<keyword evidence="3" id="KW-0862">Zinc</keyword>